<dbReference type="EMBL" id="JBHSPX010000008">
    <property type="protein sequence ID" value="MFC6066479.1"/>
    <property type="molecule type" value="Genomic_DNA"/>
</dbReference>
<keyword evidence="2" id="KW-0175">Coiled coil</keyword>
<feature type="compositionally biased region" description="Basic and acidic residues" evidence="3">
    <location>
        <begin position="1259"/>
        <end position="1275"/>
    </location>
</feature>
<dbReference type="InterPro" id="IPR045351">
    <property type="entry name" value="DUF6531"/>
</dbReference>
<dbReference type="InterPro" id="IPR022385">
    <property type="entry name" value="Rhs_assc_core"/>
</dbReference>
<dbReference type="NCBIfam" id="TIGR01643">
    <property type="entry name" value="YD_repeat_2x"/>
    <property type="match status" value="12"/>
</dbReference>
<evidence type="ECO:0000313" key="9">
    <source>
        <dbReference type="Proteomes" id="UP001596139"/>
    </source>
</evidence>
<organism evidence="8 9">
    <name type="scientific">Streptomyces ochraceiscleroticus</name>
    <dbReference type="NCBI Taxonomy" id="47761"/>
    <lineage>
        <taxon>Bacteria</taxon>
        <taxon>Bacillati</taxon>
        <taxon>Actinomycetota</taxon>
        <taxon>Actinomycetes</taxon>
        <taxon>Kitasatosporales</taxon>
        <taxon>Streptomycetaceae</taxon>
        <taxon>Streptomyces</taxon>
    </lineage>
</organism>
<dbReference type="InterPro" id="IPR049082">
    <property type="entry name" value="T7SS_signal"/>
</dbReference>
<accession>A0ABW1MTU0</accession>
<feature type="domain" description="Putative T7SS secretion signal" evidence="6">
    <location>
        <begin position="21"/>
        <end position="194"/>
    </location>
</feature>
<dbReference type="PANTHER" id="PTHR32305">
    <property type="match status" value="1"/>
</dbReference>
<dbReference type="InterPro" id="IPR031325">
    <property type="entry name" value="RHS_repeat"/>
</dbReference>
<feature type="region of interest" description="Disordered" evidence="3">
    <location>
        <begin position="1"/>
        <end position="24"/>
    </location>
</feature>
<dbReference type="RefSeq" id="WP_382467511.1">
    <property type="nucleotide sequence ID" value="NZ_JBHSPX010000008.1"/>
</dbReference>
<evidence type="ECO:0000259" key="7">
    <source>
        <dbReference type="Pfam" id="PF25023"/>
    </source>
</evidence>
<dbReference type="Pfam" id="PF25023">
    <property type="entry name" value="TEN_YD-shell"/>
    <property type="match status" value="1"/>
</dbReference>
<dbReference type="Pfam" id="PF20148">
    <property type="entry name" value="DUF6531"/>
    <property type="match status" value="1"/>
</dbReference>
<dbReference type="Gene3D" id="1.20.120.330">
    <property type="entry name" value="Nucleotidyltransferases domain 2"/>
    <property type="match status" value="1"/>
</dbReference>
<keyword evidence="4" id="KW-0472">Membrane</keyword>
<dbReference type="PANTHER" id="PTHR32305:SF15">
    <property type="entry name" value="PROTEIN RHSA-RELATED"/>
    <property type="match status" value="1"/>
</dbReference>
<sequence length="1552" mass="170409">MGGHRPTDWHVLDLEKDPTPGDPDRVRQLARELHEFAEDVGTALRQITSMASEDAVLKWSGRSAKKFKEEFDGVPGNLRKLRTSYDMAGDAIAAYWPKLERAQSLADRALKKGREARADLNAAQGRLDSTTDWVKTATAKTKAYDDAKGPEAPDESKVRAATRNAQQANSARSDAQGAVDTAQSALDAAKAMAAEAKELREDAARVCQDKLDEASDAGIQNRSWWEEIVKFVTDSWDAIVSVCKVIVAVVGVIAMIVGGPILAAIVVVAAVIVLADTLIKFKSGKASLFDVGMAALDCIPGVKGITTAARAAKGIKSAAKGLRSGGLRNAVRGGGKNLLGKAKPAKGRCKNGDPIDMVSGEMLMEQTDVVLPGVLPLVLQRTHLSTYRWGRCFGESWASALDQRLELDGEGAVFAAEDGMLLAYPAPQPGRPVMPVAGPRWPLEWDGTPNSPITISDPRSGLTRSFALPAASARHSSEHLVLPLQSIADRNGNEVTFEYDDAGLPTAIRHTGGYHIAVDTADGRVTGLRLLSTDDEPDGTRLLRYTYDGNKNLAEIYNSSGRPFQLTYDDDARITSWTDRNGSWYRFIYDAEDRCIRGQGINGILSCALTFDTDNNVTRYTNSLGHTLTYRYNERLQLVSSTNALGASLTNEWDDNDRLLSQTDALGNTTGYTYDAAGNVTRITRADGSTAEAAYNELHQLVHAVTPGGQVWEHAYDNRGNHTATVDPSGTAVQYEYDSSGALVAVTDAAGNTSRARCNAAGLPLEFIDVHGAGSRVARDAFGRATAFTDAQGRSTEMAWTVEGKMTWRRHPDGRLESWEWDAEGNLTAETDPAGNVYRYLVGPFGQVAQRIQPDGTAYASTYDTELNLLRVTDPHGQSWEYTYDAANRVTSERDFSGRSLTFEVDAMGELVSRTNGAGESIHFRRDQFGRTVEMAYDGQSAHLTYDALGNVVREDGEGVTVEREFSPLGLLLAESINGRVTRYRYDALGRRISRVTPTGIESTWTYDPDGQPQALETAGHHITFSYDAAHREISRRLPGDVTLTHAWDGADRLTEQQASRGAGESATLLQHRTYSYRADGVPTSVSDLATGTRRFTLDPLGRVTGVDGGRWTERYTYDGIGNIVRARTPGMDDGDQERAYAGTRIQRTGRTVYERDGEGRIIRTVRRLLNGQKRIRSYTWNSQNQLVGTTTPDGTQWRYAYDPAGRRIAKQRLDEHGGVSDEVLFVWDGARLIEQTTRSGHTTSWDYSPGSHFPLAQLDHRSGGNGSDGDHLDGSESGLDAEFHAIVSDLSGTPSELISATGEVAWKHRATLWGAPLPEALQENTAADGVHCPLRFPGQYADAETGWHYNFHRHYDPGTGQYTSPDPLGLAPSANDSAYVANPYSWIDPLGLVWQDPNNGMRFGRDPSLPPGPRQYTRENQYPGGYRQTTHDHMTQHYTAEGRAQGRAPLDANGSRIPRDQLTWYNGRDEVIWNPQANNPKPFHKTVTYEHRDPVVNHWNNNGRFTDRPTRNNFYNDVRHMEPMHWSENSSGGARMNTTYIQQVGPGYSCS</sequence>
<evidence type="ECO:0000256" key="3">
    <source>
        <dbReference type="SAM" id="MobiDB-lite"/>
    </source>
</evidence>
<feature type="domain" description="DUF6531" evidence="5">
    <location>
        <begin position="352"/>
        <end position="424"/>
    </location>
</feature>
<feature type="compositionally biased region" description="Polar residues" evidence="3">
    <location>
        <begin position="163"/>
        <end position="173"/>
    </location>
</feature>
<protein>
    <submittedName>
        <fullName evidence="8">RHS repeat-associated core domain-containing protein</fullName>
    </submittedName>
</protein>
<evidence type="ECO:0000256" key="1">
    <source>
        <dbReference type="ARBA" id="ARBA00022737"/>
    </source>
</evidence>
<evidence type="ECO:0000313" key="8">
    <source>
        <dbReference type="EMBL" id="MFC6066479.1"/>
    </source>
</evidence>
<evidence type="ECO:0000259" key="6">
    <source>
        <dbReference type="Pfam" id="PF21725"/>
    </source>
</evidence>
<evidence type="ECO:0000256" key="2">
    <source>
        <dbReference type="SAM" id="Coils"/>
    </source>
</evidence>
<keyword evidence="9" id="KW-1185">Reference proteome</keyword>
<comment type="caution">
    <text evidence="8">The sequence shown here is derived from an EMBL/GenBank/DDBJ whole genome shotgun (WGS) entry which is preliminary data.</text>
</comment>
<keyword evidence="4" id="KW-1133">Transmembrane helix</keyword>
<dbReference type="InterPro" id="IPR050708">
    <property type="entry name" value="T6SS_VgrG/RHS"/>
</dbReference>
<gene>
    <name evidence="8" type="ORF">ACFP4F_28585</name>
</gene>
<feature type="region of interest" description="Disordered" evidence="3">
    <location>
        <begin position="142"/>
        <end position="177"/>
    </location>
</feature>
<keyword evidence="4" id="KW-0812">Transmembrane</keyword>
<feature type="compositionally biased region" description="Basic and acidic residues" evidence="3">
    <location>
        <begin position="142"/>
        <end position="158"/>
    </location>
</feature>
<reference evidence="9" key="1">
    <citation type="journal article" date="2019" name="Int. J. Syst. Evol. Microbiol.">
        <title>The Global Catalogue of Microorganisms (GCM) 10K type strain sequencing project: providing services to taxonomists for standard genome sequencing and annotation.</title>
        <authorList>
            <consortium name="The Broad Institute Genomics Platform"/>
            <consortium name="The Broad Institute Genome Sequencing Center for Infectious Disease"/>
            <person name="Wu L."/>
            <person name="Ma J."/>
        </authorList>
    </citation>
    <scope>NUCLEOTIDE SEQUENCE [LARGE SCALE GENOMIC DNA]</scope>
    <source>
        <strain evidence="9">CGMCC 1.15180</strain>
    </source>
</reference>
<feature type="coiled-coil region" evidence="2">
    <location>
        <begin position="179"/>
        <end position="206"/>
    </location>
</feature>
<proteinExistence type="predicted"/>
<feature type="domain" description="Teneurin-like YD-shell" evidence="7">
    <location>
        <begin position="783"/>
        <end position="947"/>
    </location>
</feature>
<evidence type="ECO:0000256" key="4">
    <source>
        <dbReference type="SAM" id="Phobius"/>
    </source>
</evidence>
<dbReference type="Pfam" id="PF21725">
    <property type="entry name" value="T7SS_signal"/>
    <property type="match status" value="1"/>
</dbReference>
<feature type="region of interest" description="Disordered" evidence="3">
    <location>
        <begin position="1257"/>
        <end position="1276"/>
    </location>
</feature>
<name>A0ABW1MTU0_9ACTN</name>
<dbReference type="InterPro" id="IPR006530">
    <property type="entry name" value="YD"/>
</dbReference>
<dbReference type="Pfam" id="PF05593">
    <property type="entry name" value="RHS_repeat"/>
    <property type="match status" value="4"/>
</dbReference>
<keyword evidence="1" id="KW-0677">Repeat</keyword>
<feature type="transmembrane region" description="Helical" evidence="4">
    <location>
        <begin position="245"/>
        <end position="275"/>
    </location>
</feature>
<dbReference type="Gene3D" id="2.180.10.10">
    <property type="entry name" value="RHS repeat-associated core"/>
    <property type="match status" value="3"/>
</dbReference>
<dbReference type="InterPro" id="IPR056823">
    <property type="entry name" value="TEN-like_YD-shell"/>
</dbReference>
<dbReference type="NCBIfam" id="TIGR03696">
    <property type="entry name" value="Rhs_assc_core"/>
    <property type="match status" value="1"/>
</dbReference>
<evidence type="ECO:0000259" key="5">
    <source>
        <dbReference type="Pfam" id="PF20148"/>
    </source>
</evidence>
<dbReference type="Proteomes" id="UP001596139">
    <property type="component" value="Unassembled WGS sequence"/>
</dbReference>